<protein>
    <submittedName>
        <fullName evidence="2">Uncharacterized protein</fullName>
    </submittedName>
</protein>
<organism evidence="2 3">
    <name type="scientific">Galerina marginata (strain CBS 339.88)</name>
    <dbReference type="NCBI Taxonomy" id="685588"/>
    <lineage>
        <taxon>Eukaryota</taxon>
        <taxon>Fungi</taxon>
        <taxon>Dikarya</taxon>
        <taxon>Basidiomycota</taxon>
        <taxon>Agaricomycotina</taxon>
        <taxon>Agaricomycetes</taxon>
        <taxon>Agaricomycetidae</taxon>
        <taxon>Agaricales</taxon>
        <taxon>Agaricineae</taxon>
        <taxon>Strophariaceae</taxon>
        <taxon>Galerina</taxon>
    </lineage>
</organism>
<evidence type="ECO:0000313" key="2">
    <source>
        <dbReference type="EMBL" id="KDR72333.1"/>
    </source>
</evidence>
<sequence>MSGIPLEHGYSDHPPTMQPIRRRCRCLPPSLASSTSPRRPSPPNLAPLFLPSSQAPSQTEFAMSTPNRTQHIRLRMMIYRHAVVERGKKGATSMEVGIRPMLWRATGGGSMSSSWFWFCGI</sequence>
<accession>A0A067SZY2</accession>
<evidence type="ECO:0000256" key="1">
    <source>
        <dbReference type="SAM" id="MobiDB-lite"/>
    </source>
</evidence>
<reference evidence="3" key="1">
    <citation type="journal article" date="2014" name="Proc. Natl. Acad. Sci. U.S.A.">
        <title>Extensive sampling of basidiomycete genomes demonstrates inadequacy of the white-rot/brown-rot paradigm for wood decay fungi.</title>
        <authorList>
            <person name="Riley R."/>
            <person name="Salamov A.A."/>
            <person name="Brown D.W."/>
            <person name="Nagy L.G."/>
            <person name="Floudas D."/>
            <person name="Held B.W."/>
            <person name="Levasseur A."/>
            <person name="Lombard V."/>
            <person name="Morin E."/>
            <person name="Otillar R."/>
            <person name="Lindquist E.A."/>
            <person name="Sun H."/>
            <person name="LaButti K.M."/>
            <person name="Schmutz J."/>
            <person name="Jabbour D."/>
            <person name="Luo H."/>
            <person name="Baker S.E."/>
            <person name="Pisabarro A.G."/>
            <person name="Walton J.D."/>
            <person name="Blanchette R.A."/>
            <person name="Henrissat B."/>
            <person name="Martin F."/>
            <person name="Cullen D."/>
            <person name="Hibbett D.S."/>
            <person name="Grigoriev I.V."/>
        </authorList>
    </citation>
    <scope>NUCLEOTIDE SEQUENCE [LARGE SCALE GENOMIC DNA]</scope>
    <source>
        <strain evidence="3">CBS 339.88</strain>
    </source>
</reference>
<feature type="region of interest" description="Disordered" evidence="1">
    <location>
        <begin position="1"/>
        <end position="51"/>
    </location>
</feature>
<feature type="compositionally biased region" description="Low complexity" evidence="1">
    <location>
        <begin position="27"/>
        <end position="38"/>
    </location>
</feature>
<dbReference type="HOGENOM" id="CLU_2038246_0_0_1"/>
<gene>
    <name evidence="2" type="ORF">GALMADRAFT_229128</name>
</gene>
<name>A0A067SZY2_GALM3</name>
<dbReference type="EMBL" id="KL142389">
    <property type="protein sequence ID" value="KDR72333.1"/>
    <property type="molecule type" value="Genomic_DNA"/>
</dbReference>
<dbReference type="Proteomes" id="UP000027222">
    <property type="component" value="Unassembled WGS sequence"/>
</dbReference>
<keyword evidence="3" id="KW-1185">Reference proteome</keyword>
<proteinExistence type="predicted"/>
<dbReference type="AlphaFoldDB" id="A0A067SZY2"/>
<evidence type="ECO:0000313" key="3">
    <source>
        <dbReference type="Proteomes" id="UP000027222"/>
    </source>
</evidence>